<dbReference type="SUPFAM" id="SSF52047">
    <property type="entry name" value="RNI-like"/>
    <property type="match status" value="1"/>
</dbReference>
<comment type="caution">
    <text evidence="2">The sequence shown here is derived from an EMBL/GenBank/DDBJ whole genome shotgun (WGS) entry which is preliminary data.</text>
</comment>
<evidence type="ECO:0000313" key="3">
    <source>
        <dbReference type="Proteomes" id="UP000198287"/>
    </source>
</evidence>
<dbReference type="SUPFAM" id="SSF81383">
    <property type="entry name" value="F-box domain"/>
    <property type="match status" value="1"/>
</dbReference>
<dbReference type="EMBL" id="LNIX01000016">
    <property type="protein sequence ID" value="OXA45856.1"/>
    <property type="molecule type" value="Genomic_DNA"/>
</dbReference>
<dbReference type="InterPro" id="IPR036047">
    <property type="entry name" value="F-box-like_dom_sf"/>
</dbReference>
<dbReference type="Proteomes" id="UP000198287">
    <property type="component" value="Unassembled WGS sequence"/>
</dbReference>
<keyword evidence="2" id="KW-0436">Ligase</keyword>
<reference evidence="2 3" key="1">
    <citation type="submission" date="2015-12" db="EMBL/GenBank/DDBJ databases">
        <title>The genome of Folsomia candida.</title>
        <authorList>
            <person name="Faddeeva A."/>
            <person name="Derks M.F."/>
            <person name="Anvar Y."/>
            <person name="Smit S."/>
            <person name="Van Straalen N."/>
            <person name="Roelofs D."/>
        </authorList>
    </citation>
    <scope>NUCLEOTIDE SEQUENCE [LARGE SCALE GENOMIC DNA]</scope>
    <source>
        <strain evidence="2 3">VU population</strain>
        <tissue evidence="2">Whole body</tissue>
    </source>
</reference>
<protein>
    <submittedName>
        <fullName evidence="2">SCF E3 ubiquitin ligase complex F-box protein grrA</fullName>
    </submittedName>
</protein>
<feature type="compositionally biased region" description="Polar residues" evidence="1">
    <location>
        <begin position="441"/>
        <end position="456"/>
    </location>
</feature>
<sequence>MKLTRLCGRRDLSDTVISSICSWLRVKDVKNCRLVSHDWNIAAKPILKQKSVINLSSKFYESDIARNERFRRRMASFGQPHHVHIEVSKYSRLHGLTSTNELSNVNFFTKFLSPQKLGITAEISSVLMVQFLEKILLNSSSNLVQVELGLDVDDDLIRGDDPLREFFNGAEFPRVKRLDLPFSRVNWSLGKVKVPQIVAAFPNITELRVDSDLLPVLFVEGGSSPRFLSKLWITGGMSGYKCNAILHLTQPLKHLHIEEAFDPSVHHWKPGHDTDISPSLYAVLSKNCHTLEYLDLGLAELREDSETWKFPSFPNLKRLNVMKGFYSNDNHAVRFDSEILNYSETFPKLEELQFSPWEGDWTPYFQSFFPAGKHICASVTRLHISDGKEHANFIEMFRERDQGKINARFVRILNLFPNADNLFMQELKSYLVKKGHILKPRSNNNRNRKFGSQTRAMTKKKMGSSYNFYSL</sequence>
<accession>A0A226DNQ5</accession>
<evidence type="ECO:0000256" key="1">
    <source>
        <dbReference type="SAM" id="MobiDB-lite"/>
    </source>
</evidence>
<name>A0A226DNQ5_FOLCA</name>
<feature type="region of interest" description="Disordered" evidence="1">
    <location>
        <begin position="440"/>
        <end position="471"/>
    </location>
</feature>
<evidence type="ECO:0000313" key="2">
    <source>
        <dbReference type="EMBL" id="OXA45856.1"/>
    </source>
</evidence>
<dbReference type="CDD" id="cd09917">
    <property type="entry name" value="F-box_SF"/>
    <property type="match status" value="1"/>
</dbReference>
<proteinExistence type="predicted"/>
<organism evidence="2 3">
    <name type="scientific">Folsomia candida</name>
    <name type="common">Springtail</name>
    <dbReference type="NCBI Taxonomy" id="158441"/>
    <lineage>
        <taxon>Eukaryota</taxon>
        <taxon>Metazoa</taxon>
        <taxon>Ecdysozoa</taxon>
        <taxon>Arthropoda</taxon>
        <taxon>Hexapoda</taxon>
        <taxon>Collembola</taxon>
        <taxon>Entomobryomorpha</taxon>
        <taxon>Isotomoidea</taxon>
        <taxon>Isotomidae</taxon>
        <taxon>Proisotominae</taxon>
        <taxon>Folsomia</taxon>
    </lineage>
</organism>
<dbReference type="InterPro" id="IPR032675">
    <property type="entry name" value="LRR_dom_sf"/>
</dbReference>
<keyword evidence="3" id="KW-1185">Reference proteome</keyword>
<dbReference type="Gene3D" id="3.80.10.10">
    <property type="entry name" value="Ribonuclease Inhibitor"/>
    <property type="match status" value="1"/>
</dbReference>
<gene>
    <name evidence="2" type="ORF">Fcan01_18942</name>
</gene>
<dbReference type="GO" id="GO:0016874">
    <property type="term" value="F:ligase activity"/>
    <property type="evidence" value="ECO:0007669"/>
    <property type="project" value="UniProtKB-KW"/>
</dbReference>
<dbReference type="AlphaFoldDB" id="A0A226DNQ5"/>